<dbReference type="EMBL" id="JAAHFQ010000786">
    <property type="protein sequence ID" value="NER31332.1"/>
    <property type="molecule type" value="Genomic_DNA"/>
</dbReference>
<proteinExistence type="predicted"/>
<comment type="caution">
    <text evidence="2">The sequence shown here is derived from an EMBL/GenBank/DDBJ whole genome shotgun (WGS) entry which is preliminary data.</text>
</comment>
<feature type="compositionally biased region" description="Polar residues" evidence="1">
    <location>
        <begin position="73"/>
        <end position="86"/>
    </location>
</feature>
<organism evidence="2">
    <name type="scientific">Symploca sp. SIO1C4</name>
    <dbReference type="NCBI Taxonomy" id="2607765"/>
    <lineage>
        <taxon>Bacteria</taxon>
        <taxon>Bacillati</taxon>
        <taxon>Cyanobacteriota</taxon>
        <taxon>Cyanophyceae</taxon>
        <taxon>Coleofasciculales</taxon>
        <taxon>Coleofasciculaceae</taxon>
        <taxon>Symploca</taxon>
    </lineage>
</organism>
<evidence type="ECO:0000313" key="2">
    <source>
        <dbReference type="EMBL" id="NER31332.1"/>
    </source>
</evidence>
<gene>
    <name evidence="2" type="ORF">F6J89_27865</name>
</gene>
<dbReference type="AlphaFoldDB" id="A0A6B3NLL6"/>
<feature type="region of interest" description="Disordered" evidence="1">
    <location>
        <begin position="73"/>
        <end position="94"/>
    </location>
</feature>
<accession>A0A6B3NLL6</accession>
<name>A0A6B3NLL6_9CYAN</name>
<evidence type="ECO:0000256" key="1">
    <source>
        <dbReference type="SAM" id="MobiDB-lite"/>
    </source>
</evidence>
<protein>
    <submittedName>
        <fullName evidence="2">Uncharacterized protein</fullName>
    </submittedName>
</protein>
<sequence>MNESSLSRFLQGKQDLKSRDFFAVLESFSEEEQERYWAKYRSSGEGWRSLIMTASPEDFEEICRLMAEWWASRSQKASPKSRNFTDSPKAEVVL</sequence>
<reference evidence="2" key="1">
    <citation type="submission" date="2019-11" db="EMBL/GenBank/DDBJ databases">
        <title>Genomic insights into an expanded diversity of filamentous marine cyanobacteria reveals the extraordinary biosynthetic potential of Moorea and Okeania.</title>
        <authorList>
            <person name="Ferreira Leao T."/>
            <person name="Wang M."/>
            <person name="Moss N."/>
            <person name="Da Silva R."/>
            <person name="Sanders J."/>
            <person name="Nurk S."/>
            <person name="Gurevich A."/>
            <person name="Humphrey G."/>
            <person name="Reher R."/>
            <person name="Zhu Q."/>
            <person name="Belda-Ferre P."/>
            <person name="Glukhov E."/>
            <person name="Rex R."/>
            <person name="Dorrestein P.C."/>
            <person name="Knight R."/>
            <person name="Pevzner P."/>
            <person name="Gerwick W.H."/>
            <person name="Gerwick L."/>
        </authorList>
    </citation>
    <scope>NUCLEOTIDE SEQUENCE</scope>
    <source>
        <strain evidence="2">SIO1C4</strain>
    </source>
</reference>